<feature type="transmembrane region" description="Helical" evidence="5">
    <location>
        <begin position="224"/>
        <end position="244"/>
    </location>
</feature>
<dbReference type="Proteomes" id="UP000663880">
    <property type="component" value="Unassembled WGS sequence"/>
</dbReference>
<dbReference type="OrthoDB" id="2544694at2759"/>
<dbReference type="PROSITE" id="PS00216">
    <property type="entry name" value="SUGAR_TRANSPORT_1"/>
    <property type="match status" value="1"/>
</dbReference>
<evidence type="ECO:0000256" key="2">
    <source>
        <dbReference type="ARBA" id="ARBA00022692"/>
    </source>
</evidence>
<feature type="transmembrane region" description="Helical" evidence="5">
    <location>
        <begin position="26"/>
        <end position="48"/>
    </location>
</feature>
<evidence type="ECO:0000256" key="4">
    <source>
        <dbReference type="ARBA" id="ARBA00023136"/>
    </source>
</evidence>
<feature type="transmembrane region" description="Helical" evidence="5">
    <location>
        <begin position="250"/>
        <end position="269"/>
    </location>
</feature>
<feature type="transmembrane region" description="Helical" evidence="5">
    <location>
        <begin position="337"/>
        <end position="358"/>
    </location>
</feature>
<dbReference type="GO" id="GO:0022857">
    <property type="term" value="F:transmembrane transporter activity"/>
    <property type="evidence" value="ECO:0007669"/>
    <property type="project" value="InterPro"/>
</dbReference>
<dbReference type="EMBL" id="CAJOBZ010000016">
    <property type="protein sequence ID" value="CAF4851038.1"/>
    <property type="molecule type" value="Genomic_DNA"/>
</dbReference>
<feature type="transmembrane region" description="Helical" evidence="5">
    <location>
        <begin position="167"/>
        <end position="188"/>
    </location>
</feature>
<dbReference type="PANTHER" id="PTHR24064">
    <property type="entry name" value="SOLUTE CARRIER FAMILY 22 MEMBER"/>
    <property type="match status" value="1"/>
</dbReference>
<keyword evidence="3 5" id="KW-1133">Transmembrane helix</keyword>
<protein>
    <recommendedName>
        <fullName evidence="6">Major facilitator superfamily (MFS) profile domain-containing protein</fullName>
    </recommendedName>
</protein>
<comment type="caution">
    <text evidence="7">The sequence shown here is derived from an EMBL/GenBank/DDBJ whole genome shotgun (WGS) entry which is preliminary data.</text>
</comment>
<evidence type="ECO:0000256" key="3">
    <source>
        <dbReference type="ARBA" id="ARBA00022989"/>
    </source>
</evidence>
<accession>A0A821S4U3</accession>
<dbReference type="InterPro" id="IPR020846">
    <property type="entry name" value="MFS_dom"/>
</dbReference>
<evidence type="ECO:0000259" key="6">
    <source>
        <dbReference type="PROSITE" id="PS50850"/>
    </source>
</evidence>
<feature type="transmembrane region" description="Helical" evidence="5">
    <location>
        <begin position="370"/>
        <end position="391"/>
    </location>
</feature>
<dbReference type="PROSITE" id="PS50850">
    <property type="entry name" value="MFS"/>
    <property type="match status" value="1"/>
</dbReference>
<dbReference type="Pfam" id="PF00083">
    <property type="entry name" value="Sugar_tr"/>
    <property type="match status" value="1"/>
</dbReference>
<dbReference type="Gene3D" id="1.20.1250.20">
    <property type="entry name" value="MFS general substrate transporter like domains"/>
    <property type="match status" value="1"/>
</dbReference>
<dbReference type="InterPro" id="IPR005828">
    <property type="entry name" value="MFS_sugar_transport-like"/>
</dbReference>
<keyword evidence="2 5" id="KW-0812">Transmembrane</keyword>
<organism evidence="7 8">
    <name type="scientific">Pieris macdunnoughi</name>
    <dbReference type="NCBI Taxonomy" id="345717"/>
    <lineage>
        <taxon>Eukaryota</taxon>
        <taxon>Metazoa</taxon>
        <taxon>Ecdysozoa</taxon>
        <taxon>Arthropoda</taxon>
        <taxon>Hexapoda</taxon>
        <taxon>Insecta</taxon>
        <taxon>Pterygota</taxon>
        <taxon>Neoptera</taxon>
        <taxon>Endopterygota</taxon>
        <taxon>Lepidoptera</taxon>
        <taxon>Glossata</taxon>
        <taxon>Ditrysia</taxon>
        <taxon>Papilionoidea</taxon>
        <taxon>Pieridae</taxon>
        <taxon>Pierinae</taxon>
        <taxon>Pieris</taxon>
    </lineage>
</organism>
<feature type="domain" description="Major facilitator superfamily (MFS) profile" evidence="6">
    <location>
        <begin position="96"/>
        <end position="511"/>
    </location>
</feature>
<evidence type="ECO:0000313" key="8">
    <source>
        <dbReference type="Proteomes" id="UP000663880"/>
    </source>
</evidence>
<feature type="transmembrane region" description="Helical" evidence="5">
    <location>
        <begin position="422"/>
        <end position="446"/>
    </location>
</feature>
<evidence type="ECO:0000313" key="7">
    <source>
        <dbReference type="EMBL" id="CAF4851038.1"/>
    </source>
</evidence>
<evidence type="ECO:0000256" key="1">
    <source>
        <dbReference type="ARBA" id="ARBA00004141"/>
    </source>
</evidence>
<proteinExistence type="predicted"/>
<dbReference type="SUPFAM" id="SSF103473">
    <property type="entry name" value="MFS general substrate transporter"/>
    <property type="match status" value="1"/>
</dbReference>
<feature type="transmembrane region" description="Helical" evidence="5">
    <location>
        <begin position="398"/>
        <end position="416"/>
    </location>
</feature>
<feature type="transmembrane region" description="Helical" evidence="5">
    <location>
        <begin position="484"/>
        <end position="505"/>
    </location>
</feature>
<reference evidence="7" key="1">
    <citation type="submission" date="2021-02" db="EMBL/GenBank/DDBJ databases">
        <authorList>
            <person name="Steward A R."/>
        </authorList>
    </citation>
    <scope>NUCLEOTIDE SEQUENCE</scope>
</reference>
<dbReference type="InterPro" id="IPR036259">
    <property type="entry name" value="MFS_trans_sf"/>
</dbReference>
<keyword evidence="8" id="KW-1185">Reference proteome</keyword>
<comment type="subcellular location">
    <subcellularLocation>
        <location evidence="1">Membrane</location>
        <topology evidence="1">Multi-pass membrane protein</topology>
    </subcellularLocation>
</comment>
<sequence>MTATGVESVDKGDVYKQLDQFGKFQVFQYILICLPLMMVSMIHVNYIFVAEDVEHRCRVPECEDANPSVEIPKWWPRNVDAKCYRPVLDMQRYSSSNQTCSNNTFLEVLEECHDWVFENNNSIVAALNIGCESWKSTLVGCIHNAGMIVSMLITGLIADKVGRKPTIIFCSIGGIVGLFKIFITNYYAYITVEFLESILASGLYTVAVVLLIEVGGESKRVSAGVIFSYAVYVGEVCFAFIAMGLKYWKLLIIVVYSPLILFILYAFTLRESTRWQMLRGKMDEAKETLIMITKLNKLEVTEHEINETSNEDLRFQFNVVVQKEKERMRDILASREIMTRLLVTSFCFFASSFIYYGMAVHAVLLPGNKYTNFVLSSLSSFPGDLIALYTFKRFGRKVSLQCGYIASALFLLAQTFSPDSIMWLKVALFLCGKMGVVICFTGIYTYTLELFPTSVRGTLMGCGNTAARFGSMLAPLTPLLSSQFAALPSILFASVSVVAACTLTFTPETKTLPMFDTIAQIETQKTKIMTHL</sequence>
<keyword evidence="4 5" id="KW-0472">Membrane</keyword>
<dbReference type="AlphaFoldDB" id="A0A821S4U3"/>
<name>A0A821S4U3_9NEOP</name>
<evidence type="ECO:0000256" key="5">
    <source>
        <dbReference type="SAM" id="Phobius"/>
    </source>
</evidence>
<feature type="transmembrane region" description="Helical" evidence="5">
    <location>
        <begin position="194"/>
        <end position="212"/>
    </location>
</feature>
<gene>
    <name evidence="7" type="ORF">PMACD_LOCUS7052</name>
</gene>
<dbReference type="GO" id="GO:0016020">
    <property type="term" value="C:membrane"/>
    <property type="evidence" value="ECO:0007669"/>
    <property type="project" value="UniProtKB-SubCell"/>
</dbReference>
<dbReference type="InterPro" id="IPR005829">
    <property type="entry name" value="Sugar_transporter_CS"/>
</dbReference>